<protein>
    <submittedName>
        <fullName evidence="4">Predicted Zn-dependent peptidase</fullName>
    </submittedName>
</protein>
<sequence>MKKIISHIFVFMLASTVVAQVDRTKLPEPGPAPEIRFGEAESFTLDNGLKVFLIQNEKLPRVTYTLILDRDPILEGEKSGMLGFVGNMMTAGTKNRSKEEFNEEVDFLGARISGSSTSISGSTLTKHKEKVMELMADVLFNPVFPEEELAKLKTQTKSGLALAKNDPNSISSILTSKLVYGNNHPYGEIETEKTVDNVTVEDIKSYYSTYFKPNIAYLAIVGDMDLPTAKTLVEKYFAGWVSAEVPTHSFEKPNTPEKNIVALVDRSASQQSVIEVTYPLDNFLTSEDYLQSRILGYVLGGGFAGRLLQNLREDKGWTYGASANFGSDDLIARFYAGSSVRGSATDSAIHEIIYEIRNLKENGVKEDELKGAKSALSGSFARSLESPATIANFAINMERYNLPSDYYSTYLQRLNDLSIEQVNASAKKLLKPDNMYITVVGNGSEIQEGLMAFGEVKRFTNAGDPEVQIAMNSEITAEMVLDDYILAIGGEEKVRTIKSSKIESVAEIPGVKLNINYLYDENAHAFSNKIMAMGNVAIHTLIKGGKATVTAGGQTQELSDVQYEAAKMNMFIFPELHYEDLGYSITLEGINDVEGQNAYKVIISNPTGAKQINYYAVDSGLKIKSESTDAGEIFYSEYQDIEGIKYPMMSTLKSPMIPVPLEAKVEKIEFNVAIAEGEMN</sequence>
<dbReference type="Pfam" id="PF00675">
    <property type="entry name" value="Peptidase_M16"/>
    <property type="match status" value="1"/>
</dbReference>
<dbReference type="GO" id="GO:0046872">
    <property type="term" value="F:metal ion binding"/>
    <property type="evidence" value="ECO:0007669"/>
    <property type="project" value="InterPro"/>
</dbReference>
<feature type="domain" description="Peptidase M16 N-terminal" evidence="2">
    <location>
        <begin position="79"/>
        <end position="161"/>
    </location>
</feature>
<dbReference type="Proteomes" id="UP000192333">
    <property type="component" value="Chromosome I"/>
</dbReference>
<dbReference type="Pfam" id="PF05193">
    <property type="entry name" value="Peptidase_M16_C"/>
    <property type="match status" value="1"/>
</dbReference>
<feature type="chain" id="PRO_5012935780" evidence="1">
    <location>
        <begin position="20"/>
        <end position="680"/>
    </location>
</feature>
<dbReference type="InterPro" id="IPR050361">
    <property type="entry name" value="MPP/UQCRC_Complex"/>
</dbReference>
<evidence type="ECO:0000256" key="1">
    <source>
        <dbReference type="SAM" id="SignalP"/>
    </source>
</evidence>
<dbReference type="Gene3D" id="3.30.830.10">
    <property type="entry name" value="Metalloenzyme, LuxS/M16 peptidase-like"/>
    <property type="match status" value="2"/>
</dbReference>
<gene>
    <name evidence="4" type="ORF">SAMN00777080_2220</name>
</gene>
<dbReference type="InterPro" id="IPR011765">
    <property type="entry name" value="Pept_M16_N"/>
</dbReference>
<dbReference type="SUPFAM" id="SSF63411">
    <property type="entry name" value="LuxS/MPP-like metallohydrolase"/>
    <property type="match status" value="2"/>
</dbReference>
<dbReference type="PANTHER" id="PTHR11851:SF224">
    <property type="entry name" value="PROCESSING PROTEASE"/>
    <property type="match status" value="1"/>
</dbReference>
<reference evidence="5" key="1">
    <citation type="submission" date="2017-04" db="EMBL/GenBank/DDBJ databases">
        <authorList>
            <person name="Varghese N."/>
            <person name="Submissions S."/>
        </authorList>
    </citation>
    <scope>NUCLEOTIDE SEQUENCE [LARGE SCALE GENOMIC DNA]</scope>
    <source>
        <strain evidence="5">DSM 16537</strain>
    </source>
</reference>
<feature type="domain" description="Peptidase M16 C-terminal" evidence="3">
    <location>
        <begin position="197"/>
        <end position="376"/>
    </location>
</feature>
<dbReference type="InterPro" id="IPR007863">
    <property type="entry name" value="Peptidase_M16_C"/>
</dbReference>
<evidence type="ECO:0000259" key="3">
    <source>
        <dbReference type="Pfam" id="PF05193"/>
    </source>
</evidence>
<dbReference type="OrthoDB" id="9811314at2"/>
<accession>A0A1W2H3Z3</accession>
<keyword evidence="5" id="KW-1185">Reference proteome</keyword>
<dbReference type="InterPro" id="IPR011249">
    <property type="entry name" value="Metalloenz_LuxS/M16"/>
</dbReference>
<dbReference type="PANTHER" id="PTHR11851">
    <property type="entry name" value="METALLOPROTEASE"/>
    <property type="match status" value="1"/>
</dbReference>
<feature type="signal peptide" evidence="1">
    <location>
        <begin position="1"/>
        <end position="19"/>
    </location>
</feature>
<organism evidence="4 5">
    <name type="scientific">Aquiflexum balticum DSM 16537</name>
    <dbReference type="NCBI Taxonomy" id="758820"/>
    <lineage>
        <taxon>Bacteria</taxon>
        <taxon>Pseudomonadati</taxon>
        <taxon>Bacteroidota</taxon>
        <taxon>Cytophagia</taxon>
        <taxon>Cytophagales</taxon>
        <taxon>Cyclobacteriaceae</taxon>
        <taxon>Aquiflexum</taxon>
    </lineage>
</organism>
<evidence type="ECO:0000313" key="5">
    <source>
        <dbReference type="Proteomes" id="UP000192333"/>
    </source>
</evidence>
<evidence type="ECO:0000313" key="4">
    <source>
        <dbReference type="EMBL" id="SMD43621.1"/>
    </source>
</evidence>
<dbReference type="RefSeq" id="WP_084120501.1">
    <property type="nucleotide sequence ID" value="NZ_LT838813.1"/>
</dbReference>
<evidence type="ECO:0000259" key="2">
    <source>
        <dbReference type="Pfam" id="PF00675"/>
    </source>
</evidence>
<name>A0A1W2H3Z3_9BACT</name>
<dbReference type="STRING" id="758820.SAMN00777080_2220"/>
<keyword evidence="1" id="KW-0732">Signal</keyword>
<dbReference type="EMBL" id="LT838813">
    <property type="protein sequence ID" value="SMD43621.1"/>
    <property type="molecule type" value="Genomic_DNA"/>
</dbReference>
<dbReference type="AlphaFoldDB" id="A0A1W2H3Z3"/>
<proteinExistence type="predicted"/>